<reference evidence="1 2" key="1">
    <citation type="submission" date="2016-03" db="EMBL/GenBank/DDBJ databases">
        <title>Draft genome sequence of Acetobacter malorum CECT 7742, a strain isolated from strawberry vinegar.</title>
        <authorList>
            <person name="Sainz F."/>
            <person name="Mas A."/>
            <person name="Torija M.J."/>
        </authorList>
    </citation>
    <scope>NUCLEOTIDE SEQUENCE [LARGE SCALE GENOMIC DNA]</scope>
    <source>
        <strain evidence="1 2">CECT 7742</strain>
    </source>
</reference>
<dbReference type="EMBL" id="LVHD01000021">
    <property type="protein sequence ID" value="OAG75752.1"/>
    <property type="molecule type" value="Genomic_DNA"/>
</dbReference>
<dbReference type="AlphaFoldDB" id="A0A177G644"/>
<gene>
    <name evidence="1" type="ORF">Amal_03087</name>
</gene>
<dbReference type="Proteomes" id="UP000077349">
    <property type="component" value="Unassembled WGS sequence"/>
</dbReference>
<proteinExistence type="predicted"/>
<organism evidence="1 2">
    <name type="scientific">Acetobacter malorum</name>
    <dbReference type="NCBI Taxonomy" id="178901"/>
    <lineage>
        <taxon>Bacteria</taxon>
        <taxon>Pseudomonadati</taxon>
        <taxon>Pseudomonadota</taxon>
        <taxon>Alphaproteobacteria</taxon>
        <taxon>Acetobacterales</taxon>
        <taxon>Acetobacteraceae</taxon>
        <taxon>Acetobacter</taxon>
    </lineage>
</organism>
<comment type="caution">
    <text evidence="1">The sequence shown here is derived from an EMBL/GenBank/DDBJ whole genome shotgun (WGS) entry which is preliminary data.</text>
</comment>
<sequence length="83" mass="9101">MSFGIGVQQEFVGVEAVSGIWFIRPMDAQAIKLTGVQVRYPAMKDLVCVFRQANAVCFSFSILIKKADVDGLCVRGKDCKIDA</sequence>
<accession>A0A177G644</accession>
<evidence type="ECO:0000313" key="2">
    <source>
        <dbReference type="Proteomes" id="UP000077349"/>
    </source>
</evidence>
<evidence type="ECO:0000313" key="1">
    <source>
        <dbReference type="EMBL" id="OAG75752.1"/>
    </source>
</evidence>
<protein>
    <submittedName>
        <fullName evidence="1">Uncharacterized protein</fullName>
    </submittedName>
</protein>
<name>A0A177G644_9PROT</name>